<dbReference type="Pfam" id="PF05241">
    <property type="entry name" value="EBP"/>
    <property type="match status" value="1"/>
</dbReference>
<evidence type="ECO:0000313" key="16">
    <source>
        <dbReference type="EMBL" id="OTA34092.1"/>
    </source>
</evidence>
<evidence type="ECO:0000256" key="10">
    <source>
        <dbReference type="ARBA" id="ARBA00023166"/>
    </source>
</evidence>
<keyword evidence="11" id="KW-0753">Steroid metabolism</keyword>
<keyword evidence="4 13" id="KW-0812">Transmembrane</keyword>
<dbReference type="STRING" id="1157616.A0A1Z5TDI6"/>
<sequence length="254" mass="28422">MDLYSIHPLTMAEHLVESAASNLTNLAQPATQHPYYPLDASIDGYAANEWSVPALLSVFFGACSILFSSTYLIAKKINATLSTGELMTIMWFVLSGAIHVFFEGYYAANYATLGGKQTLIGQMWKEYAFSDSRYLTQNSLVLCMETVTAVCWGPGCLIVAALIMLRNPYRFPAQMVVSMGQLYGDLLYYATSFFDHAVLGIVYYRPEPFYFWFYFVTMNAFWIAIPGCLMYQSAVETARAIAKVQQLNGAKKSE</sequence>
<keyword evidence="17" id="KW-1185">Reference proteome</keyword>
<evidence type="ECO:0000256" key="6">
    <source>
        <dbReference type="ARBA" id="ARBA00022989"/>
    </source>
</evidence>
<keyword evidence="7" id="KW-0756">Sterol biosynthesis</keyword>
<evidence type="ECO:0000256" key="1">
    <source>
        <dbReference type="ARBA" id="ARBA00004141"/>
    </source>
</evidence>
<comment type="similarity">
    <text evidence="2">Belongs to the EBP family.</text>
</comment>
<dbReference type="PANTHER" id="PTHR14207">
    <property type="entry name" value="STEROL ISOMERASE"/>
    <property type="match status" value="1"/>
</dbReference>
<dbReference type="EMBL" id="MUNK01000064">
    <property type="protein sequence ID" value="OTA34092.1"/>
    <property type="molecule type" value="Genomic_DNA"/>
</dbReference>
<dbReference type="PROSITE" id="PS51751">
    <property type="entry name" value="EXPERA"/>
    <property type="match status" value="1"/>
</dbReference>
<feature type="transmembrane region" description="Helical" evidence="14">
    <location>
        <begin position="54"/>
        <end position="74"/>
    </location>
</feature>
<reference evidence="16 17" key="1">
    <citation type="submission" date="2017-01" db="EMBL/GenBank/DDBJ databases">
        <title>The recent genome duplication of the halophilic yeast Hortaea werneckii: insights from long-read sequencing.</title>
        <authorList>
            <person name="Sinha S."/>
            <person name="Flibotte S."/>
            <person name="Neira M."/>
            <person name="Lenassi M."/>
            <person name="Gostincar C."/>
            <person name="Stajich J.E."/>
            <person name="Nislow C.E."/>
        </authorList>
    </citation>
    <scope>NUCLEOTIDE SEQUENCE [LARGE SCALE GENOMIC DNA]</scope>
    <source>
        <strain evidence="16 17">EXF-2000</strain>
    </source>
</reference>
<keyword evidence="12" id="KW-0413">Isomerase</keyword>
<name>A0A1Z5TDI6_HORWE</name>
<feature type="transmembrane region" description="Helical" evidence="14">
    <location>
        <begin position="86"/>
        <end position="108"/>
    </location>
</feature>
<proteinExistence type="inferred from homology"/>
<keyword evidence="6 13" id="KW-1133">Transmembrane helix</keyword>
<dbReference type="GO" id="GO:0004769">
    <property type="term" value="F:steroid Delta-isomerase activity"/>
    <property type="evidence" value="ECO:0007669"/>
    <property type="project" value="TreeGrafter"/>
</dbReference>
<feature type="transmembrane region" description="Helical" evidence="14">
    <location>
        <begin position="210"/>
        <end position="231"/>
    </location>
</feature>
<dbReference type="PANTHER" id="PTHR14207:SF0">
    <property type="entry name" value="3-BETA-HYDROXYSTEROID-DELTA(8),DELTA(7)-ISOMERASE"/>
    <property type="match status" value="1"/>
</dbReference>
<accession>A0A1Z5TDI6</accession>
<evidence type="ECO:0000256" key="14">
    <source>
        <dbReference type="SAM" id="Phobius"/>
    </source>
</evidence>
<dbReference type="GO" id="GO:0016126">
    <property type="term" value="P:sterol biosynthetic process"/>
    <property type="evidence" value="ECO:0007669"/>
    <property type="project" value="UniProtKB-KW"/>
</dbReference>
<dbReference type="GO" id="GO:0016020">
    <property type="term" value="C:membrane"/>
    <property type="evidence" value="ECO:0007669"/>
    <property type="project" value="UniProtKB-SubCell"/>
</dbReference>
<evidence type="ECO:0000256" key="4">
    <source>
        <dbReference type="ARBA" id="ARBA00022692"/>
    </source>
</evidence>
<dbReference type="GO" id="GO:0005783">
    <property type="term" value="C:endoplasmic reticulum"/>
    <property type="evidence" value="ECO:0007669"/>
    <property type="project" value="TreeGrafter"/>
</dbReference>
<evidence type="ECO:0000256" key="2">
    <source>
        <dbReference type="ARBA" id="ARBA00008337"/>
    </source>
</evidence>
<dbReference type="Proteomes" id="UP000194280">
    <property type="component" value="Unassembled WGS sequence"/>
</dbReference>
<feature type="domain" description="EXPERA" evidence="15">
    <location>
        <begin position="84"/>
        <end position="230"/>
    </location>
</feature>
<protein>
    <recommendedName>
        <fullName evidence="15">EXPERA domain-containing protein</fullName>
    </recommendedName>
</protein>
<organism evidence="16 17">
    <name type="scientific">Hortaea werneckii EXF-2000</name>
    <dbReference type="NCBI Taxonomy" id="1157616"/>
    <lineage>
        <taxon>Eukaryota</taxon>
        <taxon>Fungi</taxon>
        <taxon>Dikarya</taxon>
        <taxon>Ascomycota</taxon>
        <taxon>Pezizomycotina</taxon>
        <taxon>Dothideomycetes</taxon>
        <taxon>Dothideomycetidae</taxon>
        <taxon>Mycosphaerellales</taxon>
        <taxon>Teratosphaeriaceae</taxon>
        <taxon>Hortaea</taxon>
    </lineage>
</organism>
<feature type="transmembrane region" description="Helical" evidence="14">
    <location>
        <begin position="186"/>
        <end position="204"/>
    </location>
</feature>
<evidence type="ECO:0000256" key="3">
    <source>
        <dbReference type="ARBA" id="ARBA00022516"/>
    </source>
</evidence>
<dbReference type="OrthoDB" id="58557at2759"/>
<keyword evidence="9 13" id="KW-0472">Membrane</keyword>
<comment type="subcellular location">
    <subcellularLocation>
        <location evidence="1">Membrane</location>
        <topology evidence="1">Multi-pass membrane protein</topology>
    </subcellularLocation>
</comment>
<evidence type="ECO:0000313" key="17">
    <source>
        <dbReference type="Proteomes" id="UP000194280"/>
    </source>
</evidence>
<comment type="caution">
    <text evidence="16">The sequence shown here is derived from an EMBL/GenBank/DDBJ whole genome shotgun (WGS) entry which is preliminary data.</text>
</comment>
<evidence type="ECO:0000256" key="13">
    <source>
        <dbReference type="PROSITE-ProRule" id="PRU01087"/>
    </source>
</evidence>
<keyword evidence="10" id="KW-1207">Sterol metabolism</keyword>
<gene>
    <name evidence="16" type="ORF">BTJ68_06892</name>
</gene>
<dbReference type="InParanoid" id="A0A1Z5TDI6"/>
<keyword evidence="5" id="KW-0752">Steroid biosynthesis</keyword>
<dbReference type="AlphaFoldDB" id="A0A1Z5TDI6"/>
<evidence type="ECO:0000256" key="7">
    <source>
        <dbReference type="ARBA" id="ARBA00023011"/>
    </source>
</evidence>
<dbReference type="InterPro" id="IPR007905">
    <property type="entry name" value="EBP"/>
</dbReference>
<feature type="transmembrane region" description="Helical" evidence="14">
    <location>
        <begin position="139"/>
        <end position="165"/>
    </location>
</feature>
<evidence type="ECO:0000256" key="9">
    <source>
        <dbReference type="ARBA" id="ARBA00023136"/>
    </source>
</evidence>
<evidence type="ECO:0000256" key="12">
    <source>
        <dbReference type="ARBA" id="ARBA00023235"/>
    </source>
</evidence>
<evidence type="ECO:0000256" key="11">
    <source>
        <dbReference type="ARBA" id="ARBA00023221"/>
    </source>
</evidence>
<evidence type="ECO:0000256" key="5">
    <source>
        <dbReference type="ARBA" id="ARBA00022955"/>
    </source>
</evidence>
<evidence type="ECO:0000256" key="8">
    <source>
        <dbReference type="ARBA" id="ARBA00023098"/>
    </source>
</evidence>
<keyword evidence="3" id="KW-0444">Lipid biosynthesis</keyword>
<dbReference type="InterPro" id="IPR033118">
    <property type="entry name" value="EXPERA"/>
</dbReference>
<dbReference type="VEuPathDB" id="FungiDB:BTJ68_06892"/>
<dbReference type="GO" id="GO:0047750">
    <property type="term" value="F:cholestenol delta-isomerase activity"/>
    <property type="evidence" value="ECO:0007669"/>
    <property type="project" value="InterPro"/>
</dbReference>
<dbReference type="GO" id="GO:0000247">
    <property type="term" value="F:C-8 sterol isomerase activity"/>
    <property type="evidence" value="ECO:0007669"/>
    <property type="project" value="TreeGrafter"/>
</dbReference>
<evidence type="ECO:0000259" key="15">
    <source>
        <dbReference type="PROSITE" id="PS51751"/>
    </source>
</evidence>
<keyword evidence="8" id="KW-0443">Lipid metabolism</keyword>